<dbReference type="GO" id="GO:0006355">
    <property type="term" value="P:regulation of DNA-templated transcription"/>
    <property type="evidence" value="ECO:0007669"/>
    <property type="project" value="InterPro"/>
</dbReference>
<protein>
    <recommendedName>
        <fullName evidence="12">Response regulatory domain-containing protein</fullName>
    </recommendedName>
</protein>
<gene>
    <name evidence="10" type="ORF">HMPREF1476_01127</name>
</gene>
<dbReference type="Gene3D" id="3.40.50.2300">
    <property type="match status" value="1"/>
</dbReference>
<dbReference type="SUPFAM" id="SSF52172">
    <property type="entry name" value="CheY-like"/>
    <property type="match status" value="1"/>
</dbReference>
<dbReference type="AlphaFoldDB" id="S3BDR3"/>
<evidence type="ECO:0000256" key="6">
    <source>
        <dbReference type="PROSITE-ProRule" id="PRU00169"/>
    </source>
</evidence>
<dbReference type="InterPro" id="IPR039420">
    <property type="entry name" value="WalR-like"/>
</dbReference>
<comment type="caution">
    <text evidence="10">The sequence shown here is derived from an EMBL/GenBank/DDBJ whole genome shotgun (WGS) entry which is preliminary data.</text>
</comment>
<evidence type="ECO:0008006" key="12">
    <source>
        <dbReference type="Google" id="ProtNLM"/>
    </source>
</evidence>
<dbReference type="InterPro" id="IPR011006">
    <property type="entry name" value="CheY-like_superfamily"/>
</dbReference>
<organism evidence="10 11">
    <name type="scientific">Sutterella wadsworthensis HGA0223</name>
    <dbReference type="NCBI Taxonomy" id="1203554"/>
    <lineage>
        <taxon>Bacteria</taxon>
        <taxon>Pseudomonadati</taxon>
        <taxon>Pseudomonadota</taxon>
        <taxon>Betaproteobacteria</taxon>
        <taxon>Burkholderiales</taxon>
        <taxon>Sutterellaceae</taxon>
        <taxon>Sutterella</taxon>
    </lineage>
</organism>
<feature type="domain" description="OmpR/PhoB-type" evidence="9">
    <location>
        <begin position="131"/>
        <end position="228"/>
    </location>
</feature>
<dbReference type="PROSITE" id="PS51755">
    <property type="entry name" value="OMPR_PHOB"/>
    <property type="match status" value="1"/>
</dbReference>
<evidence type="ECO:0000256" key="7">
    <source>
        <dbReference type="PROSITE-ProRule" id="PRU01091"/>
    </source>
</evidence>
<feature type="domain" description="Response regulatory" evidence="8">
    <location>
        <begin position="4"/>
        <end position="117"/>
    </location>
</feature>
<keyword evidence="2" id="KW-0902">Two-component regulatory system</keyword>
<dbReference type="Pfam" id="PF00072">
    <property type="entry name" value="Response_reg"/>
    <property type="match status" value="1"/>
</dbReference>
<dbReference type="SMART" id="SM00862">
    <property type="entry name" value="Trans_reg_C"/>
    <property type="match status" value="1"/>
</dbReference>
<sequence>MNKRILLVDDERNLNQLIATNLKFEGYETESAYSGIEAIDKLGRFSPDLVILDVMMPGMDGFEVLEHLRHASSIPVILLTAKNRVDDRIRGLTLGADDYLGKPFAIDELTARIEAVLRRSRPSQPAPKEPEETIAFASLKCNLAQHSASANGIELLLQNLEYQLLICLVKAGERVLSYNYLLSSLWEDDRGDIATLRVTVGKLRGKIKQALGYDPILTVHGIGYRLHTPANNHPDFKNKSL</sequence>
<keyword evidence="5" id="KW-0804">Transcription</keyword>
<evidence type="ECO:0000259" key="9">
    <source>
        <dbReference type="PROSITE" id="PS51755"/>
    </source>
</evidence>
<evidence type="ECO:0000256" key="2">
    <source>
        <dbReference type="ARBA" id="ARBA00023012"/>
    </source>
</evidence>
<dbReference type="Proteomes" id="UP000014400">
    <property type="component" value="Unassembled WGS sequence"/>
</dbReference>
<evidence type="ECO:0000313" key="11">
    <source>
        <dbReference type="Proteomes" id="UP000014400"/>
    </source>
</evidence>
<evidence type="ECO:0000256" key="1">
    <source>
        <dbReference type="ARBA" id="ARBA00022553"/>
    </source>
</evidence>
<dbReference type="PANTHER" id="PTHR48111:SF1">
    <property type="entry name" value="TWO-COMPONENT RESPONSE REGULATOR ORR33"/>
    <property type="match status" value="1"/>
</dbReference>
<proteinExistence type="predicted"/>
<dbReference type="RefSeq" id="WP_016474416.1">
    <property type="nucleotide sequence ID" value="NZ_KE150480.1"/>
</dbReference>
<accession>S3BDR3</accession>
<dbReference type="SUPFAM" id="SSF46894">
    <property type="entry name" value="C-terminal effector domain of the bipartite response regulators"/>
    <property type="match status" value="1"/>
</dbReference>
<dbReference type="InterPro" id="IPR016032">
    <property type="entry name" value="Sig_transdc_resp-reg_C-effctor"/>
</dbReference>
<evidence type="ECO:0000256" key="4">
    <source>
        <dbReference type="ARBA" id="ARBA00023125"/>
    </source>
</evidence>
<dbReference type="HOGENOM" id="CLU_000445_30_4_4"/>
<evidence type="ECO:0000313" key="10">
    <source>
        <dbReference type="EMBL" id="EPD99448.1"/>
    </source>
</evidence>
<evidence type="ECO:0000256" key="3">
    <source>
        <dbReference type="ARBA" id="ARBA00023015"/>
    </source>
</evidence>
<feature type="DNA-binding region" description="OmpR/PhoB-type" evidence="7">
    <location>
        <begin position="131"/>
        <end position="228"/>
    </location>
</feature>
<reference evidence="10 11" key="1">
    <citation type="submission" date="2013-04" db="EMBL/GenBank/DDBJ databases">
        <title>The Genome Sequence of Sutterella wadsworthensis HGA0223.</title>
        <authorList>
            <consortium name="The Broad Institute Genomics Platform"/>
            <person name="Earl A."/>
            <person name="Ward D."/>
            <person name="Feldgarden M."/>
            <person name="Gevers D."/>
            <person name="Schmidt T.M."/>
            <person name="Dover J."/>
            <person name="Dai D."/>
            <person name="Walker B."/>
            <person name="Young S."/>
            <person name="Zeng Q."/>
            <person name="Gargeya S."/>
            <person name="Fitzgerald M."/>
            <person name="Haas B."/>
            <person name="Abouelleil A."/>
            <person name="Allen A.W."/>
            <person name="Alvarado L."/>
            <person name="Arachchi H.M."/>
            <person name="Berlin A.M."/>
            <person name="Chapman S.B."/>
            <person name="Gainer-Dewar J."/>
            <person name="Goldberg J."/>
            <person name="Griggs A."/>
            <person name="Gujja S."/>
            <person name="Hansen M."/>
            <person name="Howarth C."/>
            <person name="Imamovic A."/>
            <person name="Ireland A."/>
            <person name="Larimer J."/>
            <person name="McCowan C."/>
            <person name="Murphy C."/>
            <person name="Pearson M."/>
            <person name="Poon T.W."/>
            <person name="Priest M."/>
            <person name="Roberts A."/>
            <person name="Saif S."/>
            <person name="Shea T."/>
            <person name="Sisk P."/>
            <person name="Sykes S."/>
            <person name="Wortman J."/>
            <person name="Nusbaum C."/>
            <person name="Birren B."/>
        </authorList>
    </citation>
    <scope>NUCLEOTIDE SEQUENCE [LARGE SCALE GENOMIC DNA]</scope>
    <source>
        <strain evidence="10 11">HGA0223</strain>
    </source>
</reference>
<dbReference type="PANTHER" id="PTHR48111">
    <property type="entry name" value="REGULATOR OF RPOS"/>
    <property type="match status" value="1"/>
</dbReference>
<dbReference type="SMART" id="SM00448">
    <property type="entry name" value="REC"/>
    <property type="match status" value="1"/>
</dbReference>
<dbReference type="PROSITE" id="PS50110">
    <property type="entry name" value="RESPONSE_REGULATORY"/>
    <property type="match status" value="1"/>
</dbReference>
<keyword evidence="3" id="KW-0805">Transcription regulation</keyword>
<dbReference type="GO" id="GO:0000156">
    <property type="term" value="F:phosphorelay response regulator activity"/>
    <property type="evidence" value="ECO:0007669"/>
    <property type="project" value="TreeGrafter"/>
</dbReference>
<dbReference type="Pfam" id="PF00486">
    <property type="entry name" value="Trans_reg_C"/>
    <property type="match status" value="1"/>
</dbReference>
<keyword evidence="4 7" id="KW-0238">DNA-binding</keyword>
<dbReference type="Gene3D" id="6.10.250.690">
    <property type="match status" value="1"/>
</dbReference>
<keyword evidence="1 6" id="KW-0597">Phosphoprotein</keyword>
<feature type="modified residue" description="4-aspartylphosphate" evidence="6">
    <location>
        <position position="53"/>
    </location>
</feature>
<dbReference type="GO" id="GO:0005829">
    <property type="term" value="C:cytosol"/>
    <property type="evidence" value="ECO:0007669"/>
    <property type="project" value="TreeGrafter"/>
</dbReference>
<dbReference type="FunFam" id="3.40.50.2300:FF:000001">
    <property type="entry name" value="DNA-binding response regulator PhoB"/>
    <property type="match status" value="1"/>
</dbReference>
<dbReference type="GO" id="GO:0000976">
    <property type="term" value="F:transcription cis-regulatory region binding"/>
    <property type="evidence" value="ECO:0007669"/>
    <property type="project" value="TreeGrafter"/>
</dbReference>
<dbReference type="EMBL" id="ATCF01000016">
    <property type="protein sequence ID" value="EPD99448.1"/>
    <property type="molecule type" value="Genomic_DNA"/>
</dbReference>
<evidence type="ECO:0000256" key="5">
    <source>
        <dbReference type="ARBA" id="ARBA00023163"/>
    </source>
</evidence>
<evidence type="ECO:0000259" key="8">
    <source>
        <dbReference type="PROSITE" id="PS50110"/>
    </source>
</evidence>
<dbReference type="InterPro" id="IPR001867">
    <property type="entry name" value="OmpR/PhoB-type_DNA-bd"/>
</dbReference>
<dbReference type="eggNOG" id="COG0745">
    <property type="taxonomic scope" value="Bacteria"/>
</dbReference>
<dbReference type="Gene3D" id="1.10.10.10">
    <property type="entry name" value="Winged helix-like DNA-binding domain superfamily/Winged helix DNA-binding domain"/>
    <property type="match status" value="1"/>
</dbReference>
<dbReference type="STRING" id="1203554.HMPREF1476_01127"/>
<dbReference type="InterPro" id="IPR001789">
    <property type="entry name" value="Sig_transdc_resp-reg_receiver"/>
</dbReference>
<keyword evidence="11" id="KW-1185">Reference proteome</keyword>
<dbReference type="CDD" id="cd00383">
    <property type="entry name" value="trans_reg_C"/>
    <property type="match status" value="1"/>
</dbReference>
<name>S3BDR3_9BURK</name>
<dbReference type="PATRIC" id="fig|1203554.3.peg.1166"/>
<dbReference type="GO" id="GO:0032993">
    <property type="term" value="C:protein-DNA complex"/>
    <property type="evidence" value="ECO:0007669"/>
    <property type="project" value="TreeGrafter"/>
</dbReference>
<dbReference type="InterPro" id="IPR036388">
    <property type="entry name" value="WH-like_DNA-bd_sf"/>
</dbReference>